<proteinExistence type="predicted"/>
<keyword evidence="2" id="KW-1185">Reference proteome</keyword>
<reference evidence="1 2" key="1">
    <citation type="submission" date="2014-10" db="EMBL/GenBank/DDBJ databases">
        <title>Pedobacter Kyungheensis.</title>
        <authorList>
            <person name="Anderson B.M."/>
            <person name="Newman J.D."/>
        </authorList>
    </citation>
    <scope>NUCLEOTIDE SEQUENCE [LARGE SCALE GENOMIC DNA]</scope>
    <source>
        <strain evidence="1 2">KACC 16221</strain>
    </source>
</reference>
<gene>
    <name evidence="1" type="ORF">OC25_04770</name>
</gene>
<dbReference type="AlphaFoldDB" id="A0A0C1FVE9"/>
<dbReference type="OrthoDB" id="770876at2"/>
<evidence type="ECO:0000313" key="2">
    <source>
        <dbReference type="Proteomes" id="UP000031246"/>
    </source>
</evidence>
<organism evidence="1 2">
    <name type="scientific">Pedobacter kyungheensis</name>
    <dbReference type="NCBI Taxonomy" id="1069985"/>
    <lineage>
        <taxon>Bacteria</taxon>
        <taxon>Pseudomonadati</taxon>
        <taxon>Bacteroidota</taxon>
        <taxon>Sphingobacteriia</taxon>
        <taxon>Sphingobacteriales</taxon>
        <taxon>Sphingobacteriaceae</taxon>
        <taxon>Pedobacter</taxon>
    </lineage>
</organism>
<comment type="caution">
    <text evidence="1">The sequence shown here is derived from an EMBL/GenBank/DDBJ whole genome shotgun (WGS) entry which is preliminary data.</text>
</comment>
<dbReference type="EMBL" id="JSYN01000004">
    <property type="protein sequence ID" value="KIA95868.1"/>
    <property type="molecule type" value="Genomic_DNA"/>
</dbReference>
<name>A0A0C1FVE9_9SPHI</name>
<dbReference type="Proteomes" id="UP000031246">
    <property type="component" value="Unassembled WGS sequence"/>
</dbReference>
<protein>
    <submittedName>
        <fullName evidence="1">Uncharacterized protein</fullName>
    </submittedName>
</protein>
<sequence length="80" mass="9224">MLENYSTLQFIVRGKIFKGFCMRIQDDFHETYAVILDGYHSFCIWLDNKSEKWHASKNVAIDPDAIDEIISRISLPAAVS</sequence>
<accession>A0A0C1FVE9</accession>
<evidence type="ECO:0000313" key="1">
    <source>
        <dbReference type="EMBL" id="KIA95868.1"/>
    </source>
</evidence>
<dbReference type="RefSeq" id="WP_039472335.1">
    <property type="nucleotide sequence ID" value="NZ_JSYN01000004.1"/>
</dbReference>